<feature type="non-terminal residue" evidence="1">
    <location>
        <position position="1"/>
    </location>
</feature>
<dbReference type="AlphaFoldDB" id="A0A0K2SV47"/>
<reference evidence="1" key="1">
    <citation type="submission" date="2014-05" db="EMBL/GenBank/DDBJ databases">
        <authorList>
            <person name="Chronopoulou M."/>
        </authorList>
    </citation>
    <scope>NUCLEOTIDE SEQUENCE</scope>
    <source>
        <tissue evidence="1">Whole organism</tissue>
    </source>
</reference>
<name>A0A0K2SV47_LEPSM</name>
<organism evidence="1">
    <name type="scientific">Lepeophtheirus salmonis</name>
    <name type="common">Salmon louse</name>
    <name type="synonym">Caligus salmonis</name>
    <dbReference type="NCBI Taxonomy" id="72036"/>
    <lineage>
        <taxon>Eukaryota</taxon>
        <taxon>Metazoa</taxon>
        <taxon>Ecdysozoa</taxon>
        <taxon>Arthropoda</taxon>
        <taxon>Crustacea</taxon>
        <taxon>Multicrustacea</taxon>
        <taxon>Hexanauplia</taxon>
        <taxon>Copepoda</taxon>
        <taxon>Siphonostomatoida</taxon>
        <taxon>Caligidae</taxon>
        <taxon>Lepeophtheirus</taxon>
    </lineage>
</organism>
<protein>
    <submittedName>
        <fullName evidence="1">Uncharacterized protein</fullName>
    </submittedName>
</protein>
<evidence type="ECO:0000313" key="1">
    <source>
        <dbReference type="EMBL" id="CDW17464.1"/>
    </source>
</evidence>
<dbReference type="EMBL" id="HACA01000103">
    <property type="protein sequence ID" value="CDW17464.1"/>
    <property type="molecule type" value="Transcribed_RNA"/>
</dbReference>
<accession>A0A0K2SV47</accession>
<proteinExistence type="predicted"/>
<sequence length="59" mass="7285">QLLKSIHLPLSYYFHQDHYKNCSGKDHYLHIHFNFQNRENILLRTLIFCKLPAYTFFEK</sequence>